<reference evidence="1 2" key="1">
    <citation type="submission" date="2024-01" db="EMBL/GenBank/DDBJ databases">
        <title>Unpublished Manusciprt.</title>
        <authorList>
            <person name="Duman M."/>
            <person name="Valdes E.G."/>
            <person name="Ajmi N."/>
            <person name="Altun S."/>
            <person name="Saticioglu I.B."/>
        </authorList>
    </citation>
    <scope>NUCLEOTIDE SEQUENCE [LARGE SCALE GENOMIC DNA]</scope>
    <source>
        <strain evidence="1 2">148P</strain>
    </source>
</reference>
<evidence type="ECO:0000313" key="2">
    <source>
        <dbReference type="Proteomes" id="UP001335100"/>
    </source>
</evidence>
<comment type="caution">
    <text evidence="1">The sequence shown here is derived from an EMBL/GenBank/DDBJ whole genome shotgun (WGS) entry which is preliminary data.</text>
</comment>
<organism evidence="1 2">
    <name type="scientific">Pseudomonas ulcerans</name>
    <dbReference type="NCBI Taxonomy" id="3115852"/>
    <lineage>
        <taxon>Bacteria</taxon>
        <taxon>Pseudomonadati</taxon>
        <taxon>Pseudomonadota</taxon>
        <taxon>Gammaproteobacteria</taxon>
        <taxon>Pseudomonadales</taxon>
        <taxon>Pseudomonadaceae</taxon>
        <taxon>Pseudomonas</taxon>
    </lineage>
</organism>
<evidence type="ECO:0000313" key="1">
    <source>
        <dbReference type="EMBL" id="MEE1932963.1"/>
    </source>
</evidence>
<dbReference type="RefSeq" id="WP_330073857.1">
    <property type="nucleotide sequence ID" value="NZ_JAZDQJ010000005.1"/>
</dbReference>
<name>A0ABU7HN49_9PSED</name>
<accession>A0ABU7HN49</accession>
<sequence>MATENNNQAPAPLDPEFATTDYLPLSAGMHLEQSTLLENDRILTASIDRETGEFVLARHLKSGWLDHGFGLYGVQRIASDLARSVTSLSLRLEANGSMVMQGNLSDPFSGRTGVYLLRVLPDAETHPRLGVDAFLIVSLLPVASASTPDTRAGLDWTWLRWPAPQAR</sequence>
<dbReference type="Proteomes" id="UP001335100">
    <property type="component" value="Unassembled WGS sequence"/>
</dbReference>
<proteinExistence type="predicted"/>
<dbReference type="EMBL" id="JAZDQJ010000005">
    <property type="protein sequence ID" value="MEE1932963.1"/>
    <property type="molecule type" value="Genomic_DNA"/>
</dbReference>
<gene>
    <name evidence="1" type="ORF">V0R50_07005</name>
</gene>
<keyword evidence="2" id="KW-1185">Reference proteome</keyword>
<protein>
    <submittedName>
        <fullName evidence="1">Uncharacterized protein</fullName>
    </submittedName>
</protein>